<dbReference type="Proteomes" id="UP001059041">
    <property type="component" value="Linkage Group LG14"/>
</dbReference>
<accession>A0A9W7TNW1</accession>
<feature type="region of interest" description="Disordered" evidence="1">
    <location>
        <begin position="1"/>
        <end position="22"/>
    </location>
</feature>
<feature type="compositionally biased region" description="Basic and acidic residues" evidence="1">
    <location>
        <begin position="1"/>
        <end position="11"/>
    </location>
</feature>
<keyword evidence="3" id="KW-1185">Reference proteome</keyword>
<name>A0A9W7TNW1_TRIRA</name>
<dbReference type="EMBL" id="JAFHDT010000014">
    <property type="protein sequence ID" value="KAI7800772.1"/>
    <property type="molecule type" value="Genomic_DNA"/>
</dbReference>
<organism evidence="2 3">
    <name type="scientific">Triplophysa rosa</name>
    <name type="common">Cave loach</name>
    <dbReference type="NCBI Taxonomy" id="992332"/>
    <lineage>
        <taxon>Eukaryota</taxon>
        <taxon>Metazoa</taxon>
        <taxon>Chordata</taxon>
        <taxon>Craniata</taxon>
        <taxon>Vertebrata</taxon>
        <taxon>Euteleostomi</taxon>
        <taxon>Actinopterygii</taxon>
        <taxon>Neopterygii</taxon>
        <taxon>Teleostei</taxon>
        <taxon>Ostariophysi</taxon>
        <taxon>Cypriniformes</taxon>
        <taxon>Nemacheilidae</taxon>
        <taxon>Triplophysa</taxon>
    </lineage>
</organism>
<proteinExistence type="predicted"/>
<sequence length="133" mass="14697">MDSFGREDQLRAQRSASDTLPCGATREGLSGLTFERLKEKNDVMLYEAAAGKRILGVESRRVNWGKWSSISAPFLSCSHPLFAPSPGLQELWEFYVTVRALLSTLKHAGRSCNIHIQPGNNGGLVLNSQVYMV</sequence>
<dbReference type="AlphaFoldDB" id="A0A9W7TNW1"/>
<gene>
    <name evidence="2" type="ORF">IRJ41_011962</name>
</gene>
<evidence type="ECO:0000313" key="3">
    <source>
        <dbReference type="Proteomes" id="UP001059041"/>
    </source>
</evidence>
<protein>
    <submittedName>
        <fullName evidence="2">Uncharacterized protein</fullName>
    </submittedName>
</protein>
<evidence type="ECO:0000313" key="2">
    <source>
        <dbReference type="EMBL" id="KAI7800772.1"/>
    </source>
</evidence>
<comment type="caution">
    <text evidence="2">The sequence shown here is derived from an EMBL/GenBank/DDBJ whole genome shotgun (WGS) entry which is preliminary data.</text>
</comment>
<reference evidence="2" key="1">
    <citation type="submission" date="2021-02" db="EMBL/GenBank/DDBJ databases">
        <title>Comparative genomics reveals that relaxation of natural selection precedes convergent phenotypic evolution of cavefish.</title>
        <authorList>
            <person name="Peng Z."/>
        </authorList>
    </citation>
    <scope>NUCLEOTIDE SEQUENCE</scope>
    <source>
        <tissue evidence="2">Muscle</tissue>
    </source>
</reference>
<evidence type="ECO:0000256" key="1">
    <source>
        <dbReference type="SAM" id="MobiDB-lite"/>
    </source>
</evidence>